<evidence type="ECO:0000313" key="9">
    <source>
        <dbReference type="Proteomes" id="UP001152799"/>
    </source>
</evidence>
<evidence type="ECO:0000256" key="5">
    <source>
        <dbReference type="PROSITE-ProRule" id="PRU00042"/>
    </source>
</evidence>
<proteinExistence type="predicted"/>
<reference evidence="8" key="1">
    <citation type="submission" date="2022-01" db="EMBL/GenBank/DDBJ databases">
        <authorList>
            <person name="King R."/>
        </authorList>
    </citation>
    <scope>NUCLEOTIDE SEQUENCE</scope>
</reference>
<evidence type="ECO:0000256" key="4">
    <source>
        <dbReference type="ARBA" id="ARBA00022833"/>
    </source>
</evidence>
<evidence type="ECO:0000313" key="8">
    <source>
        <dbReference type="EMBL" id="CAG9770115.1"/>
    </source>
</evidence>
<dbReference type="GO" id="GO:0008270">
    <property type="term" value="F:zinc ion binding"/>
    <property type="evidence" value="ECO:0007669"/>
    <property type="project" value="UniProtKB-KW"/>
</dbReference>
<dbReference type="PROSITE" id="PS50157">
    <property type="entry name" value="ZINC_FINGER_C2H2_2"/>
    <property type="match status" value="3"/>
</dbReference>
<dbReference type="Proteomes" id="UP001152799">
    <property type="component" value="Chromosome 6"/>
</dbReference>
<feature type="region of interest" description="Disordered" evidence="6">
    <location>
        <begin position="79"/>
        <end position="104"/>
    </location>
</feature>
<dbReference type="SMART" id="SM00355">
    <property type="entry name" value="ZnF_C2H2"/>
    <property type="match status" value="10"/>
</dbReference>
<feature type="domain" description="C2H2-type" evidence="7">
    <location>
        <begin position="336"/>
        <end position="364"/>
    </location>
</feature>
<organism evidence="8 9">
    <name type="scientific">Ceutorhynchus assimilis</name>
    <name type="common">cabbage seed weevil</name>
    <dbReference type="NCBI Taxonomy" id="467358"/>
    <lineage>
        <taxon>Eukaryota</taxon>
        <taxon>Metazoa</taxon>
        <taxon>Ecdysozoa</taxon>
        <taxon>Arthropoda</taxon>
        <taxon>Hexapoda</taxon>
        <taxon>Insecta</taxon>
        <taxon>Pterygota</taxon>
        <taxon>Neoptera</taxon>
        <taxon>Endopterygota</taxon>
        <taxon>Coleoptera</taxon>
        <taxon>Polyphaga</taxon>
        <taxon>Cucujiformia</taxon>
        <taxon>Curculionidae</taxon>
        <taxon>Ceutorhynchinae</taxon>
        <taxon>Ceutorhynchus</taxon>
    </lineage>
</organism>
<protein>
    <recommendedName>
        <fullName evidence="7">C2H2-type domain-containing protein</fullName>
    </recommendedName>
</protein>
<feature type="domain" description="C2H2-type" evidence="7">
    <location>
        <begin position="276"/>
        <end position="304"/>
    </location>
</feature>
<dbReference type="InterPro" id="IPR036236">
    <property type="entry name" value="Znf_C2H2_sf"/>
</dbReference>
<accession>A0A9N9QLB8</accession>
<keyword evidence="4" id="KW-0862">Zinc</keyword>
<dbReference type="PANTHER" id="PTHR24403:SF67">
    <property type="entry name" value="FI01116P-RELATED"/>
    <property type="match status" value="1"/>
</dbReference>
<keyword evidence="2" id="KW-0677">Repeat</keyword>
<dbReference type="SUPFAM" id="SSF57667">
    <property type="entry name" value="beta-beta-alpha zinc fingers"/>
    <property type="match status" value="3"/>
</dbReference>
<evidence type="ECO:0000259" key="7">
    <source>
        <dbReference type="PROSITE" id="PS50157"/>
    </source>
</evidence>
<name>A0A9N9QLB8_9CUCU</name>
<gene>
    <name evidence="8" type="ORF">CEUTPL_LOCUS10574</name>
</gene>
<dbReference type="AlphaFoldDB" id="A0A9N9QLB8"/>
<dbReference type="EMBL" id="OU892282">
    <property type="protein sequence ID" value="CAG9770115.1"/>
    <property type="molecule type" value="Genomic_DNA"/>
</dbReference>
<dbReference type="PANTHER" id="PTHR24403">
    <property type="entry name" value="ZINC FINGER PROTEIN"/>
    <property type="match status" value="1"/>
</dbReference>
<keyword evidence="3 5" id="KW-0863">Zinc-finger</keyword>
<sequence>MDPIPDVKAIKSEPDAVKNEAYPDFNKGINFIQVQGGLNLKDEPHMWNLEMPKECVEITIDDICSTEDGGEENKTELQAVNNNNNNNNGTDEYSSEDIKQNNDNIANSHCDRDQFYINTNLNMGEAVIFNDPSTTKYINASLARSQKIPRKILNTKTAGIIRIVAPNEYTVIKDNEYQCTYCKFTTTAKRTKTAMKKHIIRCHQKEFPMFQCPHCPYKTIGFNELKSHLLHRHTSDKDIHWYQCYKCNSKHKTKSSIRQHVYTHFSFEELQFFQKNECSICGVVLRTKDSLNRHIRFVHNKEKLYCKKCNFSTIAKCSLEHHIQVTHTESTDLQTYHCQHCNYKTKFMTRLKAHTRIHHVNPKIICEICGYKCKTQMQMRLHQITHQKKINEKDLKYQCNKCNYRTYRGSNLAVHKLNHLKPSKIKYFYCYHCDFKGNRKDNLKKHIQRHFEKEVVTLWCYICDFSTKRRNLLSEHLGVKHKKGKKPKIDDI</sequence>
<evidence type="ECO:0000256" key="1">
    <source>
        <dbReference type="ARBA" id="ARBA00022723"/>
    </source>
</evidence>
<dbReference type="Gene3D" id="3.30.160.60">
    <property type="entry name" value="Classic Zinc Finger"/>
    <property type="match status" value="4"/>
</dbReference>
<dbReference type="PROSITE" id="PS00028">
    <property type="entry name" value="ZINC_FINGER_C2H2_1"/>
    <property type="match status" value="1"/>
</dbReference>
<keyword evidence="1" id="KW-0479">Metal-binding</keyword>
<dbReference type="InterPro" id="IPR013087">
    <property type="entry name" value="Znf_C2H2_type"/>
</dbReference>
<dbReference type="Pfam" id="PF00096">
    <property type="entry name" value="zf-C2H2"/>
    <property type="match status" value="1"/>
</dbReference>
<dbReference type="OrthoDB" id="3561125at2759"/>
<dbReference type="GO" id="GO:0005634">
    <property type="term" value="C:nucleus"/>
    <property type="evidence" value="ECO:0007669"/>
    <property type="project" value="TreeGrafter"/>
</dbReference>
<feature type="domain" description="C2H2-type" evidence="7">
    <location>
        <begin position="210"/>
        <end position="238"/>
    </location>
</feature>
<keyword evidence="9" id="KW-1185">Reference proteome</keyword>
<dbReference type="InterPro" id="IPR050688">
    <property type="entry name" value="Zinc_finger/UBP_domain"/>
</dbReference>
<evidence type="ECO:0000256" key="2">
    <source>
        <dbReference type="ARBA" id="ARBA00022737"/>
    </source>
</evidence>
<evidence type="ECO:0000256" key="6">
    <source>
        <dbReference type="SAM" id="MobiDB-lite"/>
    </source>
</evidence>
<dbReference type="GO" id="GO:0045944">
    <property type="term" value="P:positive regulation of transcription by RNA polymerase II"/>
    <property type="evidence" value="ECO:0007669"/>
    <property type="project" value="TreeGrafter"/>
</dbReference>
<evidence type="ECO:0000256" key="3">
    <source>
        <dbReference type="ARBA" id="ARBA00022771"/>
    </source>
</evidence>